<name>A0A9D3V7G9_9ROSI</name>
<dbReference type="Proteomes" id="UP000828251">
    <property type="component" value="Unassembled WGS sequence"/>
</dbReference>
<dbReference type="EMBL" id="JAIQCV010000008">
    <property type="protein sequence ID" value="KAH1073799.1"/>
    <property type="molecule type" value="Genomic_DNA"/>
</dbReference>
<evidence type="ECO:0000313" key="3">
    <source>
        <dbReference type="Proteomes" id="UP000828251"/>
    </source>
</evidence>
<protein>
    <submittedName>
        <fullName evidence="2">Uncharacterized protein</fullName>
    </submittedName>
</protein>
<gene>
    <name evidence="2" type="ORF">J1N35_026127</name>
</gene>
<reference evidence="2 3" key="1">
    <citation type="journal article" date="2021" name="Plant Biotechnol. J.">
        <title>Multi-omics assisted identification of the key and species-specific regulatory components of drought-tolerant mechanisms in Gossypium stocksii.</title>
        <authorList>
            <person name="Yu D."/>
            <person name="Ke L."/>
            <person name="Zhang D."/>
            <person name="Wu Y."/>
            <person name="Sun Y."/>
            <person name="Mei J."/>
            <person name="Sun J."/>
            <person name="Sun Y."/>
        </authorList>
    </citation>
    <scope>NUCLEOTIDE SEQUENCE [LARGE SCALE GENOMIC DNA]</scope>
    <source>
        <strain evidence="3">cv. E1</strain>
        <tissue evidence="2">Leaf</tissue>
    </source>
</reference>
<accession>A0A9D3V7G9</accession>
<evidence type="ECO:0000256" key="1">
    <source>
        <dbReference type="SAM" id="MobiDB-lite"/>
    </source>
</evidence>
<evidence type="ECO:0000313" key="2">
    <source>
        <dbReference type="EMBL" id="KAH1073799.1"/>
    </source>
</evidence>
<comment type="caution">
    <text evidence="2">The sequence shown here is derived from an EMBL/GenBank/DDBJ whole genome shotgun (WGS) entry which is preliminary data.</text>
</comment>
<proteinExistence type="predicted"/>
<dbReference type="AlphaFoldDB" id="A0A9D3V7G9"/>
<feature type="region of interest" description="Disordered" evidence="1">
    <location>
        <begin position="186"/>
        <end position="220"/>
    </location>
</feature>
<keyword evidence="3" id="KW-1185">Reference proteome</keyword>
<organism evidence="2 3">
    <name type="scientific">Gossypium stocksii</name>
    <dbReference type="NCBI Taxonomy" id="47602"/>
    <lineage>
        <taxon>Eukaryota</taxon>
        <taxon>Viridiplantae</taxon>
        <taxon>Streptophyta</taxon>
        <taxon>Embryophyta</taxon>
        <taxon>Tracheophyta</taxon>
        <taxon>Spermatophyta</taxon>
        <taxon>Magnoliopsida</taxon>
        <taxon>eudicotyledons</taxon>
        <taxon>Gunneridae</taxon>
        <taxon>Pentapetalae</taxon>
        <taxon>rosids</taxon>
        <taxon>malvids</taxon>
        <taxon>Malvales</taxon>
        <taxon>Malvaceae</taxon>
        <taxon>Malvoideae</taxon>
        <taxon>Gossypium</taxon>
    </lineage>
</organism>
<sequence>MPMKVLSIEYRFCASVDPVTYDLFDIKGALSLEAMLYVQFSSPNDAFAASTFTAGREEYTTPARLSVSGWKNMKVLVFGSSMEYPTPTRHSVSGWDMHLNGSMFDAGNTYWGMTPTSSGWQSTSDWRHYETSTRRDDILPMMSTGEGTLYVAYDYGSDDESDADPPREADPDGAEVVLFSEPELVPTIPKDVEGGLDDEEEDPRFRVYSPQTHTHNVDLS</sequence>
<feature type="compositionally biased region" description="Polar residues" evidence="1">
    <location>
        <begin position="209"/>
        <end position="220"/>
    </location>
</feature>